<dbReference type="PANTHER" id="PTHR35870">
    <property type="entry name" value="PROTEIN, PUTATIVE (AFU_ORTHOLOGUE AFUA_5G03330)-RELATED"/>
    <property type="match status" value="1"/>
</dbReference>
<dbReference type="Pfam" id="PF14027">
    <property type="entry name" value="Questin_oxidase"/>
    <property type="match status" value="1"/>
</dbReference>
<protein>
    <submittedName>
        <fullName evidence="2">Uncharacterized protein</fullName>
    </submittedName>
</protein>
<dbReference type="InterPro" id="IPR025337">
    <property type="entry name" value="Questin_oxidase-like"/>
</dbReference>
<evidence type="ECO:0000313" key="2">
    <source>
        <dbReference type="EMBL" id="KAK9761399.1"/>
    </source>
</evidence>
<dbReference type="EMBL" id="JASJQH010001409">
    <property type="protein sequence ID" value="KAK9761399.1"/>
    <property type="molecule type" value="Genomic_DNA"/>
</dbReference>
<keyword evidence="1" id="KW-0560">Oxidoreductase</keyword>
<evidence type="ECO:0000313" key="3">
    <source>
        <dbReference type="Proteomes" id="UP001479436"/>
    </source>
</evidence>
<evidence type="ECO:0000256" key="1">
    <source>
        <dbReference type="ARBA" id="ARBA00023002"/>
    </source>
</evidence>
<keyword evidence="3" id="KW-1185">Reference proteome</keyword>
<dbReference type="PANTHER" id="PTHR35870:SF6">
    <property type="entry name" value="MGS207 PROTEIN"/>
    <property type="match status" value="1"/>
</dbReference>
<organism evidence="2 3">
    <name type="scientific">Basidiobolus ranarum</name>
    <dbReference type="NCBI Taxonomy" id="34480"/>
    <lineage>
        <taxon>Eukaryota</taxon>
        <taxon>Fungi</taxon>
        <taxon>Fungi incertae sedis</taxon>
        <taxon>Zoopagomycota</taxon>
        <taxon>Entomophthoromycotina</taxon>
        <taxon>Basidiobolomycetes</taxon>
        <taxon>Basidiobolales</taxon>
        <taxon>Basidiobolaceae</taxon>
        <taxon>Basidiobolus</taxon>
    </lineage>
</organism>
<reference evidence="2 3" key="1">
    <citation type="submission" date="2023-04" db="EMBL/GenBank/DDBJ databases">
        <title>Genome of Basidiobolus ranarum AG-B5.</title>
        <authorList>
            <person name="Stajich J.E."/>
            <person name="Carter-House D."/>
            <person name="Gryganskyi A."/>
        </authorList>
    </citation>
    <scope>NUCLEOTIDE SEQUENCE [LARGE SCALE GENOMIC DNA]</scope>
    <source>
        <strain evidence="2 3">AG-B5</strain>
    </source>
</reference>
<gene>
    <name evidence="2" type="ORF">K7432_013735</name>
</gene>
<comment type="caution">
    <text evidence="2">The sequence shown here is derived from an EMBL/GenBank/DDBJ whole genome shotgun (WGS) entry which is preliminary data.</text>
</comment>
<dbReference type="Proteomes" id="UP001479436">
    <property type="component" value="Unassembled WGS sequence"/>
</dbReference>
<sequence length="342" mass="39298">MRLPGESYSPQSLFPLFTWCHFNQSAQNLERFPPSKTNISEANWRFFLGQKKYYTDYVKFFDERIRTSGLLETFQKYGSILIPGLLGNSLHPLVHLGFGIEFEHPSVTSEGLAYAAMSYLSYGELVDDSSAQSIRSLECRQILEMIRTDKRFDGPFEGQFQTKVKILVKSRGDLLKSYVDAWVAYGEAINAEQKLRELTRAVSQIYASECQKGRPNIFLGHILTSAYSVNSLIPHLSPIDRTRLFRVYWLAVISHFIIQGRPQILNHVNSTTTTQPKSWPVIISEVLLSQDEKVPNIVRTLMWAEQENGFDDGLYRQTAEMTINMIKEYEWGVDGIGWWTVK</sequence>
<accession>A0ABR2WIX6</accession>
<proteinExistence type="predicted"/>
<name>A0ABR2WIX6_9FUNG</name>